<dbReference type="Pfam" id="PF10037">
    <property type="entry name" value="MRP-S27"/>
    <property type="match status" value="1"/>
</dbReference>
<comment type="subcellular location">
    <subcellularLocation>
        <location evidence="1">Mitochondrion</location>
    </subcellularLocation>
</comment>
<dbReference type="SUPFAM" id="SSF50249">
    <property type="entry name" value="Nucleic acid-binding proteins"/>
    <property type="match status" value="1"/>
</dbReference>
<dbReference type="InterPro" id="IPR019266">
    <property type="entry name" value="Ribosomal_mS27"/>
</dbReference>
<dbReference type="Proteomes" id="UP000183832">
    <property type="component" value="Unassembled WGS sequence"/>
</dbReference>
<evidence type="ECO:0000313" key="2">
    <source>
        <dbReference type="EMBL" id="CRL03380.1"/>
    </source>
</evidence>
<name>A0A1J1IUX2_9DIPT</name>
<dbReference type="EMBL" id="CVRI01000059">
    <property type="protein sequence ID" value="CRL03380.1"/>
    <property type="molecule type" value="Genomic_DNA"/>
</dbReference>
<dbReference type="PANTHER" id="PTHR21393">
    <property type="entry name" value="MITOCHONDRIAL 28S RIBOSOMAL PROTEIN S27"/>
    <property type="match status" value="1"/>
</dbReference>
<dbReference type="InterPro" id="IPR012340">
    <property type="entry name" value="NA-bd_OB-fold"/>
</dbReference>
<dbReference type="STRING" id="568069.A0A1J1IUX2"/>
<dbReference type="OrthoDB" id="19830at2759"/>
<dbReference type="GO" id="GO:0005739">
    <property type="term" value="C:mitochondrion"/>
    <property type="evidence" value="ECO:0007669"/>
    <property type="project" value="UniProtKB-SubCell"/>
</dbReference>
<proteinExistence type="predicted"/>
<protein>
    <submittedName>
        <fullName evidence="2">CLUMA_CG016273, isoform A</fullName>
    </submittedName>
</protein>
<reference evidence="2 3" key="1">
    <citation type="submission" date="2015-04" db="EMBL/GenBank/DDBJ databases">
        <authorList>
            <person name="Syromyatnikov M.Y."/>
            <person name="Popov V.N."/>
        </authorList>
    </citation>
    <scope>NUCLEOTIDE SEQUENCE [LARGE SCALE GENOMIC DNA]</scope>
</reference>
<sequence length="465" mass="53960">MWRRTITNSSFLRQIQSFSKRTYLSENYNLNQAWEARLSTPILKPVNVEKLYIEIDTKFQQQKKISPVDVDIYANKVTGNRHMEDIADLMKKLRSTEEACNVFDSSQHALIRNYLDNDNIDLLIYVLNHRSDYGVFLDFFSANMLLDKLIKAENFKAGARVATLLALQEDFSNQITLYMSLFCCYKFLKNLETFTDLVEATPQTGESEGTEKKKKKVEEIKVRVRYIRNPYFDDHFDLENTNHLLGKTFLYLADEVKSIDEILSNSLNLLGLGLYEKFEAGNKFLSDIKKGTFYKEAVETLKLLKEKVGNLEENEPAKNFFDSLESLNTKDENVTAFIENHLKQAYFREDQIYWVHDPDKKCKSGDIVLIKEMPHKMTRLITHSLEEIVHPLGDVTCPITNKKVVVGKYREQIETVNEIIGKNKNAFDYSKAPPRGRQEGIKDFSHGPTFIKWVEDDKVDQTFAT</sequence>
<evidence type="ECO:0000256" key="1">
    <source>
        <dbReference type="ARBA" id="ARBA00004173"/>
    </source>
</evidence>
<accession>A0A1J1IUX2</accession>
<gene>
    <name evidence="2" type="ORF">CLUMA_CG016273</name>
</gene>
<evidence type="ECO:0000313" key="3">
    <source>
        <dbReference type="Proteomes" id="UP000183832"/>
    </source>
</evidence>
<dbReference type="PANTHER" id="PTHR21393:SF0">
    <property type="entry name" value="SMALL RIBOSOMAL SUBUNIT PROTEIN MS27"/>
    <property type="match status" value="1"/>
</dbReference>
<dbReference type="InterPro" id="IPR034913">
    <property type="entry name" value="mS27/PTCD2"/>
</dbReference>
<keyword evidence="3" id="KW-1185">Reference proteome</keyword>
<organism evidence="2 3">
    <name type="scientific">Clunio marinus</name>
    <dbReference type="NCBI Taxonomy" id="568069"/>
    <lineage>
        <taxon>Eukaryota</taxon>
        <taxon>Metazoa</taxon>
        <taxon>Ecdysozoa</taxon>
        <taxon>Arthropoda</taxon>
        <taxon>Hexapoda</taxon>
        <taxon>Insecta</taxon>
        <taxon>Pterygota</taxon>
        <taxon>Neoptera</taxon>
        <taxon>Endopterygota</taxon>
        <taxon>Diptera</taxon>
        <taxon>Nematocera</taxon>
        <taxon>Chironomoidea</taxon>
        <taxon>Chironomidae</taxon>
        <taxon>Clunio</taxon>
    </lineage>
</organism>
<dbReference type="AlphaFoldDB" id="A0A1J1IUX2"/>
<dbReference type="Gene3D" id="2.40.50.140">
    <property type="entry name" value="Nucleic acid-binding proteins"/>
    <property type="match status" value="1"/>
</dbReference>